<dbReference type="SUPFAM" id="SSF46689">
    <property type="entry name" value="Homeodomain-like"/>
    <property type="match status" value="1"/>
</dbReference>
<gene>
    <name evidence="6" type="ORF">GCM10023215_40000</name>
</gene>
<evidence type="ECO:0000256" key="1">
    <source>
        <dbReference type="ARBA" id="ARBA00023015"/>
    </source>
</evidence>
<dbReference type="InterPro" id="IPR050109">
    <property type="entry name" value="HTH-type_TetR-like_transc_reg"/>
</dbReference>
<dbReference type="Proteomes" id="UP001500325">
    <property type="component" value="Unassembled WGS sequence"/>
</dbReference>
<dbReference type="PANTHER" id="PTHR30055:SF234">
    <property type="entry name" value="HTH-TYPE TRANSCRIPTIONAL REGULATOR BETI"/>
    <property type="match status" value="1"/>
</dbReference>
<dbReference type="PRINTS" id="PR00455">
    <property type="entry name" value="HTHTETR"/>
</dbReference>
<sequence>MLQRRGVERVQAILDAAEQLLETGGYEAATLKAIGQRAGIPTASVYHYFADRFQVDAELIRRHVGHLDKRIDTGLQQDSPDSLRAAVDAVVDPMVAYFRAHPSCVELWFGRRNATLDELVRAFDESLADRLWQLALDQGLLRAETPRLVMQLAFEAGSRLFDVAFRSTPTVGDDAVLDEARRLVTAYLQLYAP</sequence>
<dbReference type="Gene3D" id="1.10.357.10">
    <property type="entry name" value="Tetracycline Repressor, domain 2"/>
    <property type="match status" value="1"/>
</dbReference>
<evidence type="ECO:0000256" key="3">
    <source>
        <dbReference type="ARBA" id="ARBA00023163"/>
    </source>
</evidence>
<dbReference type="PANTHER" id="PTHR30055">
    <property type="entry name" value="HTH-TYPE TRANSCRIPTIONAL REGULATOR RUTR"/>
    <property type="match status" value="1"/>
</dbReference>
<name>A0ABP8X1E4_9PSEU</name>
<evidence type="ECO:0000256" key="2">
    <source>
        <dbReference type="ARBA" id="ARBA00023125"/>
    </source>
</evidence>
<feature type="DNA-binding region" description="H-T-H motif" evidence="4">
    <location>
        <begin position="30"/>
        <end position="49"/>
    </location>
</feature>
<evidence type="ECO:0000259" key="5">
    <source>
        <dbReference type="PROSITE" id="PS50977"/>
    </source>
</evidence>
<dbReference type="PROSITE" id="PS50977">
    <property type="entry name" value="HTH_TETR_2"/>
    <property type="match status" value="1"/>
</dbReference>
<dbReference type="RefSeq" id="WP_345382140.1">
    <property type="nucleotide sequence ID" value="NZ_BAABIC010000013.1"/>
</dbReference>
<accession>A0ABP8X1E4</accession>
<feature type="domain" description="HTH tetR-type" evidence="5">
    <location>
        <begin position="7"/>
        <end position="67"/>
    </location>
</feature>
<protein>
    <submittedName>
        <fullName evidence="6">TetR family transcriptional regulator</fullName>
    </submittedName>
</protein>
<organism evidence="6 7">
    <name type="scientific">Pseudonocardia yuanmonensis</name>
    <dbReference type="NCBI Taxonomy" id="1095914"/>
    <lineage>
        <taxon>Bacteria</taxon>
        <taxon>Bacillati</taxon>
        <taxon>Actinomycetota</taxon>
        <taxon>Actinomycetes</taxon>
        <taxon>Pseudonocardiales</taxon>
        <taxon>Pseudonocardiaceae</taxon>
        <taxon>Pseudonocardia</taxon>
    </lineage>
</organism>
<dbReference type="EMBL" id="BAABIC010000013">
    <property type="protein sequence ID" value="GAA4697693.1"/>
    <property type="molecule type" value="Genomic_DNA"/>
</dbReference>
<dbReference type="InterPro" id="IPR009057">
    <property type="entry name" value="Homeodomain-like_sf"/>
</dbReference>
<keyword evidence="1" id="KW-0805">Transcription regulation</keyword>
<dbReference type="InterPro" id="IPR041669">
    <property type="entry name" value="TetR_C_15"/>
</dbReference>
<evidence type="ECO:0000313" key="7">
    <source>
        <dbReference type="Proteomes" id="UP001500325"/>
    </source>
</evidence>
<dbReference type="InterPro" id="IPR001647">
    <property type="entry name" value="HTH_TetR"/>
</dbReference>
<dbReference type="Pfam" id="PF17918">
    <property type="entry name" value="TetR_C_15"/>
    <property type="match status" value="1"/>
</dbReference>
<reference evidence="7" key="1">
    <citation type="journal article" date="2019" name="Int. J. Syst. Evol. Microbiol.">
        <title>The Global Catalogue of Microorganisms (GCM) 10K type strain sequencing project: providing services to taxonomists for standard genome sequencing and annotation.</title>
        <authorList>
            <consortium name="The Broad Institute Genomics Platform"/>
            <consortium name="The Broad Institute Genome Sequencing Center for Infectious Disease"/>
            <person name="Wu L."/>
            <person name="Ma J."/>
        </authorList>
    </citation>
    <scope>NUCLEOTIDE SEQUENCE [LARGE SCALE GENOMIC DNA]</scope>
    <source>
        <strain evidence="7">JCM 18055</strain>
    </source>
</reference>
<keyword evidence="7" id="KW-1185">Reference proteome</keyword>
<evidence type="ECO:0000256" key="4">
    <source>
        <dbReference type="PROSITE-ProRule" id="PRU00335"/>
    </source>
</evidence>
<evidence type="ECO:0000313" key="6">
    <source>
        <dbReference type="EMBL" id="GAA4697693.1"/>
    </source>
</evidence>
<keyword evidence="2 4" id="KW-0238">DNA-binding</keyword>
<dbReference type="Pfam" id="PF00440">
    <property type="entry name" value="TetR_N"/>
    <property type="match status" value="1"/>
</dbReference>
<comment type="caution">
    <text evidence="6">The sequence shown here is derived from an EMBL/GenBank/DDBJ whole genome shotgun (WGS) entry which is preliminary data.</text>
</comment>
<keyword evidence="3" id="KW-0804">Transcription</keyword>
<proteinExistence type="predicted"/>